<dbReference type="SUPFAM" id="SSF52096">
    <property type="entry name" value="ClpP/crotonase"/>
    <property type="match status" value="1"/>
</dbReference>
<evidence type="ECO:0000313" key="2">
    <source>
        <dbReference type="EMBL" id="KDR38302.1"/>
    </source>
</evidence>
<dbReference type="AlphaFoldDB" id="A0A069PCR4"/>
<evidence type="ECO:0000256" key="1">
    <source>
        <dbReference type="ARBA" id="ARBA00005254"/>
    </source>
</evidence>
<dbReference type="RefSeq" id="WP_035942737.1">
    <property type="nucleotide sequence ID" value="NZ_CADFFX010000033.1"/>
</dbReference>
<dbReference type="Pfam" id="PF00378">
    <property type="entry name" value="ECH_1"/>
    <property type="match status" value="1"/>
</dbReference>
<comment type="similarity">
    <text evidence="1">Belongs to the enoyl-CoA hydratase/isomerase family.</text>
</comment>
<accession>A0A069PCR4</accession>
<reference evidence="2 3" key="1">
    <citation type="submission" date="2014-03" db="EMBL/GenBank/DDBJ databases">
        <title>Draft Genome Sequences of Four Burkholderia Strains.</title>
        <authorList>
            <person name="Liu X.Y."/>
            <person name="Li C.X."/>
            <person name="Xu J.H."/>
        </authorList>
    </citation>
    <scope>NUCLEOTIDE SEQUENCE [LARGE SCALE GENOMIC DNA]</scope>
    <source>
        <strain evidence="2 3">DSM 50014</strain>
    </source>
</reference>
<proteinExistence type="inferred from homology"/>
<dbReference type="GO" id="GO:0003824">
    <property type="term" value="F:catalytic activity"/>
    <property type="evidence" value="ECO:0007669"/>
    <property type="project" value="UniProtKB-ARBA"/>
</dbReference>
<dbReference type="Proteomes" id="UP000027466">
    <property type="component" value="Unassembled WGS sequence"/>
</dbReference>
<dbReference type="InterPro" id="IPR001753">
    <property type="entry name" value="Enoyl-CoA_hydra/iso"/>
</dbReference>
<organism evidence="2 3">
    <name type="scientific">Caballeronia glathei</name>
    <dbReference type="NCBI Taxonomy" id="60547"/>
    <lineage>
        <taxon>Bacteria</taxon>
        <taxon>Pseudomonadati</taxon>
        <taxon>Pseudomonadota</taxon>
        <taxon>Betaproteobacteria</taxon>
        <taxon>Burkholderiales</taxon>
        <taxon>Burkholderiaceae</taxon>
        <taxon>Caballeronia</taxon>
    </lineage>
</organism>
<comment type="caution">
    <text evidence="2">The sequence shown here is derived from an EMBL/GenBank/DDBJ whole genome shotgun (WGS) entry which is preliminary data.</text>
</comment>
<dbReference type="PANTHER" id="PTHR43802">
    <property type="entry name" value="ENOYL-COA HYDRATASE"/>
    <property type="match status" value="1"/>
</dbReference>
<dbReference type="Gene3D" id="3.90.226.10">
    <property type="entry name" value="2-enoyl-CoA Hydratase, Chain A, domain 1"/>
    <property type="match status" value="1"/>
</dbReference>
<name>A0A069PCR4_9BURK</name>
<evidence type="ECO:0000313" key="3">
    <source>
        <dbReference type="Proteomes" id="UP000027466"/>
    </source>
</evidence>
<sequence>MTSTDSLLIEDRAAVRVLTMNRPDKRNALNNELTHALLAALQTADRDPSVKAIVLAGAGKSFCAGADVNEFGGFVNSGDSANANANSAAQAALDRAHLTTNLHRVFSQIAKPVVGAAHGYAMGGGAGLALACDMLVAGVSLKLGYPELKHGIVAAIVMANLVRQVGRKAAFELVSLGEAADAQRALALGLANRVVADDAMLDTAVGIAERLAVFDAPAMAATKRLFHRVADLPLQQALDASLDTNLMMRSFRKERANDK</sequence>
<protein>
    <submittedName>
        <fullName evidence="2">Enoyl-CoA hydratase</fullName>
    </submittedName>
</protein>
<dbReference type="CDD" id="cd06558">
    <property type="entry name" value="crotonase-like"/>
    <property type="match status" value="1"/>
</dbReference>
<dbReference type="EMBL" id="JFHC01000096">
    <property type="protein sequence ID" value="KDR38302.1"/>
    <property type="molecule type" value="Genomic_DNA"/>
</dbReference>
<dbReference type="InterPro" id="IPR029045">
    <property type="entry name" value="ClpP/crotonase-like_dom_sf"/>
</dbReference>
<dbReference type="PANTHER" id="PTHR43802:SF1">
    <property type="entry name" value="IP11341P-RELATED"/>
    <property type="match status" value="1"/>
</dbReference>
<keyword evidence="3" id="KW-1185">Reference proteome</keyword>
<gene>
    <name evidence="2" type="ORF">BG61_41575</name>
</gene>